<sequence length="122" mass="13036">MGACSMTQSASKMPMASASISTPADLSNARIFDCAEAAVSDLSQTSSSWPKITLRDESKGVLESGDYPADDKTGFRMRLERINAGTGIRVHLKGAGAYYVDLGVQKAIDDLTRKVDECIKAD</sequence>
<evidence type="ECO:0000313" key="2">
    <source>
        <dbReference type="Proteomes" id="UP000550609"/>
    </source>
</evidence>
<comment type="caution">
    <text evidence="1">The sequence shown here is derived from an EMBL/GenBank/DDBJ whole genome shotgun (WGS) entry which is preliminary data.</text>
</comment>
<dbReference type="AlphaFoldDB" id="A0A7W3YU80"/>
<organism evidence="1 2">
    <name type="scientific">Stenotrophomonas koreensis</name>
    <dbReference type="NCBI Taxonomy" id="266128"/>
    <lineage>
        <taxon>Bacteria</taxon>
        <taxon>Pseudomonadati</taxon>
        <taxon>Pseudomonadota</taxon>
        <taxon>Gammaproteobacteria</taxon>
        <taxon>Lysobacterales</taxon>
        <taxon>Lysobacteraceae</taxon>
        <taxon>Stenotrophomonas</taxon>
    </lineage>
</organism>
<proteinExistence type="predicted"/>
<dbReference type="EMBL" id="JACIUV010000002">
    <property type="protein sequence ID" value="MBB1116255.1"/>
    <property type="molecule type" value="Genomic_DNA"/>
</dbReference>
<name>A0A7W3YU80_9GAMM</name>
<protein>
    <submittedName>
        <fullName evidence="1">Uncharacterized protein</fullName>
    </submittedName>
</protein>
<accession>A0A7W3YU80</accession>
<dbReference type="OrthoDB" id="6004296at2"/>
<evidence type="ECO:0000313" key="1">
    <source>
        <dbReference type="EMBL" id="MBB1116255.1"/>
    </source>
</evidence>
<dbReference type="Proteomes" id="UP000550609">
    <property type="component" value="Unassembled WGS sequence"/>
</dbReference>
<gene>
    <name evidence="1" type="ORF">H4O09_04115</name>
</gene>
<reference evidence="1 2" key="1">
    <citation type="submission" date="2020-08" db="EMBL/GenBank/DDBJ databases">
        <title>Stenotrophomonas sp. W1S232.</title>
        <authorList>
            <person name="Deng Y."/>
        </authorList>
    </citation>
    <scope>NUCLEOTIDE SEQUENCE [LARGE SCALE GENOMIC DNA]</scope>
    <source>
        <strain evidence="1 2">W1S232</strain>
    </source>
</reference>